<proteinExistence type="predicted"/>
<accession>A0A939G1B5</accession>
<dbReference type="GO" id="GO:0000156">
    <property type="term" value="F:phosphorelay response regulator activity"/>
    <property type="evidence" value="ECO:0007669"/>
    <property type="project" value="InterPro"/>
</dbReference>
<gene>
    <name evidence="2" type="ORF">J2I48_03530</name>
</gene>
<dbReference type="Gene3D" id="2.40.50.1020">
    <property type="entry name" value="LytTr DNA-binding domain"/>
    <property type="match status" value="1"/>
</dbReference>
<dbReference type="SMART" id="SM00850">
    <property type="entry name" value="LytTR"/>
    <property type="match status" value="1"/>
</dbReference>
<protein>
    <submittedName>
        <fullName evidence="2">LytTR family transcriptional regulator DNA-binding domain-containing protein</fullName>
    </submittedName>
</protein>
<evidence type="ECO:0000259" key="1">
    <source>
        <dbReference type="PROSITE" id="PS50930"/>
    </source>
</evidence>
<keyword evidence="3" id="KW-1185">Reference proteome</keyword>
<dbReference type="PANTHER" id="PTHR37299:SF1">
    <property type="entry name" value="STAGE 0 SPORULATION PROTEIN A HOMOLOG"/>
    <property type="match status" value="1"/>
</dbReference>
<organism evidence="2 3">
    <name type="scientific">Fibrella aquatilis</name>
    <dbReference type="NCBI Taxonomy" id="2817059"/>
    <lineage>
        <taxon>Bacteria</taxon>
        <taxon>Pseudomonadati</taxon>
        <taxon>Bacteroidota</taxon>
        <taxon>Cytophagia</taxon>
        <taxon>Cytophagales</taxon>
        <taxon>Spirosomataceae</taxon>
        <taxon>Fibrella</taxon>
    </lineage>
</organism>
<feature type="domain" description="HTH LytTR-type" evidence="1">
    <location>
        <begin position="21"/>
        <end position="110"/>
    </location>
</feature>
<name>A0A939G1B5_9BACT</name>
<keyword evidence="2" id="KW-0238">DNA-binding</keyword>
<comment type="caution">
    <text evidence="2">The sequence shown here is derived from an EMBL/GenBank/DDBJ whole genome shotgun (WGS) entry which is preliminary data.</text>
</comment>
<reference evidence="2 3" key="1">
    <citation type="submission" date="2021-03" db="EMBL/GenBank/DDBJ databases">
        <title>Fibrella sp. HMF5036 genome sequencing and assembly.</title>
        <authorList>
            <person name="Kang H."/>
            <person name="Kim H."/>
            <person name="Bae S."/>
            <person name="Joh K."/>
        </authorList>
    </citation>
    <scope>NUCLEOTIDE SEQUENCE [LARGE SCALE GENOMIC DNA]</scope>
    <source>
        <strain evidence="2 3">HMF5036</strain>
    </source>
</reference>
<dbReference type="PANTHER" id="PTHR37299">
    <property type="entry name" value="TRANSCRIPTIONAL REGULATOR-RELATED"/>
    <property type="match status" value="1"/>
</dbReference>
<dbReference type="EMBL" id="JAFMYU010000002">
    <property type="protein sequence ID" value="MBO0930046.1"/>
    <property type="molecule type" value="Genomic_DNA"/>
</dbReference>
<dbReference type="AlphaFoldDB" id="A0A939G1B5"/>
<dbReference type="Pfam" id="PF04397">
    <property type="entry name" value="LytTR"/>
    <property type="match status" value="1"/>
</dbReference>
<dbReference type="GO" id="GO:0003677">
    <property type="term" value="F:DNA binding"/>
    <property type="evidence" value="ECO:0007669"/>
    <property type="project" value="UniProtKB-KW"/>
</dbReference>
<dbReference type="PROSITE" id="PS50930">
    <property type="entry name" value="HTH_LYTTR"/>
    <property type="match status" value="1"/>
</dbReference>
<evidence type="ECO:0000313" key="2">
    <source>
        <dbReference type="EMBL" id="MBO0930046.1"/>
    </source>
</evidence>
<dbReference type="Proteomes" id="UP000664795">
    <property type="component" value="Unassembled WGS sequence"/>
</dbReference>
<sequence>MQATLQIYLHNMGQQRMPVCDLVLLQSEANYTWLVWTDGQRLLMPRTLKYYEAKLPVNGFVRLHRNCAVNVHHIVEIRRKVKVVEVQLSNGVCLTVARRRWSSVKQQFSQLGIS</sequence>
<dbReference type="InterPro" id="IPR007492">
    <property type="entry name" value="LytTR_DNA-bd_dom"/>
</dbReference>
<dbReference type="InterPro" id="IPR046947">
    <property type="entry name" value="LytR-like"/>
</dbReference>
<evidence type="ECO:0000313" key="3">
    <source>
        <dbReference type="Proteomes" id="UP000664795"/>
    </source>
</evidence>